<name>A0A286BXC1_9GAMM</name>
<accession>A0A286BXC1</accession>
<evidence type="ECO:0000313" key="2">
    <source>
        <dbReference type="Proteomes" id="UP000219271"/>
    </source>
</evidence>
<proteinExistence type="predicted"/>
<organism evidence="1 2">
    <name type="scientific">Candidatus Pantoea floridensis</name>
    <dbReference type="NCBI Taxonomy" id="1938870"/>
    <lineage>
        <taxon>Bacteria</taxon>
        <taxon>Pseudomonadati</taxon>
        <taxon>Pseudomonadota</taxon>
        <taxon>Gammaproteobacteria</taxon>
        <taxon>Enterobacterales</taxon>
        <taxon>Erwiniaceae</taxon>
        <taxon>Pantoea</taxon>
    </lineage>
</organism>
<dbReference type="OrthoDB" id="9876027at2"/>
<gene>
    <name evidence="1" type="ORF">SAMN06273570_3244</name>
</gene>
<sequence length="65" mass="7232">MVNKNGKEYLKKPQGCLLPVELARRVDAIKGDISRNAYMVRIVSHYLNLVDGGHIKPAGNKANEQ</sequence>
<protein>
    <submittedName>
        <fullName evidence="1">Uncharacterized protein</fullName>
    </submittedName>
</protein>
<keyword evidence="2" id="KW-1185">Reference proteome</keyword>
<dbReference type="AlphaFoldDB" id="A0A286BXC1"/>
<reference evidence="2" key="1">
    <citation type="submission" date="2017-09" db="EMBL/GenBank/DDBJ databases">
        <authorList>
            <person name="Varghese N."/>
            <person name="Submissions S."/>
        </authorList>
    </citation>
    <scope>NUCLEOTIDE SEQUENCE [LARGE SCALE GENOMIC DNA]</scope>
    <source>
        <strain evidence="2">JKS000234</strain>
    </source>
</reference>
<dbReference type="RefSeq" id="WP_097096680.1">
    <property type="nucleotide sequence ID" value="NZ_OCMY01000001.1"/>
</dbReference>
<dbReference type="EMBL" id="OCMY01000001">
    <property type="protein sequence ID" value="SOD38811.1"/>
    <property type="molecule type" value="Genomic_DNA"/>
</dbReference>
<dbReference type="Proteomes" id="UP000219271">
    <property type="component" value="Unassembled WGS sequence"/>
</dbReference>
<evidence type="ECO:0000313" key="1">
    <source>
        <dbReference type="EMBL" id="SOD38811.1"/>
    </source>
</evidence>